<dbReference type="SMART" id="SM00382">
    <property type="entry name" value="AAA"/>
    <property type="match status" value="2"/>
</dbReference>
<dbReference type="InterPro" id="IPR027417">
    <property type="entry name" value="P-loop_NTPase"/>
</dbReference>
<sequence>MNDAPKTPSPADPAASAAPGSEASALLRVDGLTVRTAERTLVHDFSLHMAHGERVGLIGESGSGKSMTTTALLGLLPNGVSASGSVQLDGVEGNLLEASERKLMGLRGNRMAMVFQEPLTALNPLMRAGDQVAEIMLQHGLAPGKTVAGRRAVEMLDAVGLPDPAQAARAYPHQLSGGQRQRVMLAMALANDPSLLLCDEPTTALDVTVQRQVLDLILELVRERGTGLLFITHDLAVVANMCTRVLVMNQGVIVEEGTTEEVFTRPQHPYTRGLLAASDLDAVDARGRLFTVSTAQEYVPPSAEAPAAGVDETHAAAHERLLAAEHAAESTAGAGAGAAAAAGVGAAASAVGAASVGADGDPDPRPAAAAPVMRVTDLVRTYTRGKTSLFKPAPEVRALGGISFEVPEGGRLGVVGESGSGKSTLLRILAGLDQPSSGSAVVAGNEVAGAREAQLRALRQNLQIVFQDPMGSLDPRMTVEQIIAEPLLVPGRGETAADRRRMVAEMLEAVGLPASSAQRFPHQFSGGQRQRISIARALICRPKVVVADEPVSALDVSVRAQVLNLLADLVDEYGLTLVFVSHDLNVVRHLCDSVIVMQSGEIVEAGDTETVYRDPQHPYTRRLIDSSLTLRQELARSA</sequence>
<evidence type="ECO:0000313" key="7">
    <source>
        <dbReference type="EMBL" id="UOQ56292.1"/>
    </source>
</evidence>
<comment type="similarity">
    <text evidence="1">Belongs to the ABC transporter superfamily.</text>
</comment>
<dbReference type="PROSITE" id="PS00211">
    <property type="entry name" value="ABC_TRANSPORTER_1"/>
    <property type="match status" value="2"/>
</dbReference>
<dbReference type="PROSITE" id="PS50893">
    <property type="entry name" value="ABC_TRANSPORTER_2"/>
    <property type="match status" value="2"/>
</dbReference>
<dbReference type="NCBIfam" id="NF007739">
    <property type="entry name" value="PRK10419.1"/>
    <property type="match status" value="2"/>
</dbReference>
<dbReference type="PANTHER" id="PTHR43776">
    <property type="entry name" value="TRANSPORT ATP-BINDING PROTEIN"/>
    <property type="match status" value="1"/>
</dbReference>
<dbReference type="GO" id="GO:0005524">
    <property type="term" value="F:ATP binding"/>
    <property type="evidence" value="ECO:0007669"/>
    <property type="project" value="UniProtKB-KW"/>
</dbReference>
<evidence type="ECO:0000256" key="5">
    <source>
        <dbReference type="SAM" id="MobiDB-lite"/>
    </source>
</evidence>
<dbReference type="InterPro" id="IPR017871">
    <property type="entry name" value="ABC_transporter-like_CS"/>
</dbReference>
<dbReference type="NCBIfam" id="NF008453">
    <property type="entry name" value="PRK11308.1"/>
    <property type="match status" value="2"/>
</dbReference>
<evidence type="ECO:0000256" key="2">
    <source>
        <dbReference type="ARBA" id="ARBA00022448"/>
    </source>
</evidence>
<evidence type="ECO:0000256" key="4">
    <source>
        <dbReference type="ARBA" id="ARBA00022840"/>
    </source>
</evidence>
<feature type="domain" description="ABC transporter" evidence="6">
    <location>
        <begin position="373"/>
        <end position="624"/>
    </location>
</feature>
<dbReference type="InterPro" id="IPR003439">
    <property type="entry name" value="ABC_transporter-like_ATP-bd"/>
</dbReference>
<feature type="compositionally biased region" description="Low complexity" evidence="5">
    <location>
        <begin position="12"/>
        <end position="22"/>
    </location>
</feature>
<feature type="region of interest" description="Disordered" evidence="5">
    <location>
        <begin position="1"/>
        <end position="22"/>
    </location>
</feature>
<evidence type="ECO:0000256" key="3">
    <source>
        <dbReference type="ARBA" id="ARBA00022741"/>
    </source>
</evidence>
<proteinExistence type="inferred from homology"/>
<dbReference type="Proteomes" id="UP000831786">
    <property type="component" value="Chromosome"/>
</dbReference>
<protein>
    <submittedName>
        <fullName evidence="7">ABC transporter ATP-binding protein</fullName>
    </submittedName>
</protein>
<accession>A0ABY4FJS1</accession>
<feature type="domain" description="ABC transporter" evidence="6">
    <location>
        <begin position="27"/>
        <end position="275"/>
    </location>
</feature>
<dbReference type="RefSeq" id="WP_244726525.1">
    <property type="nucleotide sequence ID" value="NZ_CP095045.1"/>
</dbReference>
<organism evidence="7 8">
    <name type="scientific">Leucobacter allii</name>
    <dbReference type="NCBI Taxonomy" id="2932247"/>
    <lineage>
        <taxon>Bacteria</taxon>
        <taxon>Bacillati</taxon>
        <taxon>Actinomycetota</taxon>
        <taxon>Actinomycetes</taxon>
        <taxon>Micrococcales</taxon>
        <taxon>Microbacteriaceae</taxon>
        <taxon>Leucobacter</taxon>
    </lineage>
</organism>
<dbReference type="InterPro" id="IPR003593">
    <property type="entry name" value="AAA+_ATPase"/>
</dbReference>
<keyword evidence="8" id="KW-1185">Reference proteome</keyword>
<dbReference type="Pfam" id="PF08352">
    <property type="entry name" value="oligo_HPY"/>
    <property type="match status" value="2"/>
</dbReference>
<dbReference type="SUPFAM" id="SSF52540">
    <property type="entry name" value="P-loop containing nucleoside triphosphate hydrolases"/>
    <property type="match status" value="2"/>
</dbReference>
<dbReference type="PANTHER" id="PTHR43776:SF7">
    <property type="entry name" value="D,D-DIPEPTIDE TRANSPORT ATP-BINDING PROTEIN DDPF-RELATED"/>
    <property type="match status" value="1"/>
</dbReference>
<dbReference type="CDD" id="cd03257">
    <property type="entry name" value="ABC_NikE_OppD_transporters"/>
    <property type="match status" value="2"/>
</dbReference>
<dbReference type="EMBL" id="CP095045">
    <property type="protein sequence ID" value="UOQ56292.1"/>
    <property type="molecule type" value="Genomic_DNA"/>
</dbReference>
<dbReference type="InterPro" id="IPR013563">
    <property type="entry name" value="Oligopep_ABC_C"/>
</dbReference>
<evidence type="ECO:0000259" key="6">
    <source>
        <dbReference type="PROSITE" id="PS50893"/>
    </source>
</evidence>
<reference evidence="7 8" key="1">
    <citation type="submission" date="2022-04" db="EMBL/GenBank/DDBJ databases">
        <title>Leucobacter sp. isolated from rhizosphere of garlic.</title>
        <authorList>
            <person name="Won M."/>
            <person name="Lee C.-M."/>
            <person name="Woen H.-Y."/>
            <person name="Kwon S.-W."/>
        </authorList>
    </citation>
    <scope>NUCLEOTIDE SEQUENCE [LARGE SCALE GENOMIC DNA]</scope>
    <source>
        <strain evidence="7 8">H21R-40</strain>
    </source>
</reference>
<name>A0ABY4FJS1_9MICO</name>
<keyword evidence="2" id="KW-0813">Transport</keyword>
<dbReference type="Pfam" id="PF00005">
    <property type="entry name" value="ABC_tran"/>
    <property type="match status" value="2"/>
</dbReference>
<evidence type="ECO:0000256" key="1">
    <source>
        <dbReference type="ARBA" id="ARBA00005417"/>
    </source>
</evidence>
<gene>
    <name evidence="7" type="ORF">MUN78_11415</name>
</gene>
<keyword evidence="4 7" id="KW-0067">ATP-binding</keyword>
<evidence type="ECO:0000313" key="8">
    <source>
        <dbReference type="Proteomes" id="UP000831786"/>
    </source>
</evidence>
<dbReference type="Gene3D" id="3.40.50.300">
    <property type="entry name" value="P-loop containing nucleotide triphosphate hydrolases"/>
    <property type="match status" value="2"/>
</dbReference>
<dbReference type="InterPro" id="IPR050319">
    <property type="entry name" value="ABC_transp_ATP-bind"/>
</dbReference>
<keyword evidence="3" id="KW-0547">Nucleotide-binding</keyword>